<organism evidence="6 7">
    <name type="scientific">Dictyostelium purpureum</name>
    <name type="common">Slime mold</name>
    <dbReference type="NCBI Taxonomy" id="5786"/>
    <lineage>
        <taxon>Eukaryota</taxon>
        <taxon>Amoebozoa</taxon>
        <taxon>Evosea</taxon>
        <taxon>Eumycetozoa</taxon>
        <taxon>Dictyostelia</taxon>
        <taxon>Dictyosteliales</taxon>
        <taxon>Dictyosteliaceae</taxon>
        <taxon>Dictyostelium</taxon>
    </lineage>
</organism>
<feature type="domain" description="DUF7034" evidence="3">
    <location>
        <begin position="835"/>
        <end position="919"/>
    </location>
</feature>
<dbReference type="GeneID" id="10500378"/>
<dbReference type="InParanoid" id="F0ZJ89"/>
<dbReference type="InterPro" id="IPR055462">
    <property type="entry name" value="DUF7034"/>
</dbReference>
<dbReference type="FunCoup" id="F0ZJ89">
    <property type="interactions" value="937"/>
</dbReference>
<dbReference type="EMBL" id="GL871041">
    <property type="protein sequence ID" value="EGC35993.1"/>
    <property type="molecule type" value="Genomic_DNA"/>
</dbReference>
<evidence type="ECO:0000313" key="7">
    <source>
        <dbReference type="Proteomes" id="UP000001064"/>
    </source>
</evidence>
<name>F0ZJ89_DICPU</name>
<feature type="domain" description="DUF7035" evidence="4">
    <location>
        <begin position="670"/>
        <end position="807"/>
    </location>
</feature>
<dbReference type="InterPro" id="IPR057709">
    <property type="entry name" value="DUF7949"/>
</dbReference>
<keyword evidence="1" id="KW-0472">Membrane</keyword>
<dbReference type="Pfam" id="PF25820">
    <property type="entry name" value="DUF7949"/>
    <property type="match status" value="1"/>
</dbReference>
<feature type="domain" description="DUF7949" evidence="5">
    <location>
        <begin position="1034"/>
        <end position="1068"/>
    </location>
</feature>
<dbReference type="PANTHER" id="PTHR31378:SF44">
    <property type="entry name" value="EGF-LIKE DOMAIN-CONTAINING PROTEIN"/>
    <property type="match status" value="1"/>
</dbReference>
<feature type="transmembrane region" description="Helical" evidence="1">
    <location>
        <begin position="1312"/>
        <end position="1335"/>
    </location>
</feature>
<evidence type="ECO:0000259" key="5">
    <source>
        <dbReference type="Pfam" id="PF25820"/>
    </source>
</evidence>
<dbReference type="VEuPathDB" id="AmoebaDB:DICPUDRAFT_78336"/>
<dbReference type="RefSeq" id="XP_003287494.1">
    <property type="nucleotide sequence ID" value="XM_003287446.1"/>
</dbReference>
<dbReference type="InterPro" id="IPR055463">
    <property type="entry name" value="DUF7035"/>
</dbReference>
<dbReference type="Pfam" id="PF22933">
    <property type="entry name" value="ComC_SSD"/>
    <property type="match status" value="1"/>
</dbReference>
<evidence type="ECO:0000259" key="3">
    <source>
        <dbReference type="Pfam" id="PF23033"/>
    </source>
</evidence>
<feature type="domain" description="ComC supersandwich" evidence="2">
    <location>
        <begin position="1077"/>
        <end position="1292"/>
    </location>
</feature>
<evidence type="ECO:0000256" key="1">
    <source>
        <dbReference type="SAM" id="Phobius"/>
    </source>
</evidence>
<reference evidence="7" key="1">
    <citation type="journal article" date="2011" name="Genome Biol.">
        <title>Comparative genomics of the social amoebae Dictyostelium discoideum and Dictyostelium purpureum.</title>
        <authorList>
            <consortium name="US DOE Joint Genome Institute (JGI-PGF)"/>
            <person name="Sucgang R."/>
            <person name="Kuo A."/>
            <person name="Tian X."/>
            <person name="Salerno W."/>
            <person name="Parikh A."/>
            <person name="Feasley C.L."/>
            <person name="Dalin E."/>
            <person name="Tu H."/>
            <person name="Huang E."/>
            <person name="Barry K."/>
            <person name="Lindquist E."/>
            <person name="Shapiro H."/>
            <person name="Bruce D."/>
            <person name="Schmutz J."/>
            <person name="Salamov A."/>
            <person name="Fey P."/>
            <person name="Gaudet P."/>
            <person name="Anjard C."/>
            <person name="Babu M.M."/>
            <person name="Basu S."/>
            <person name="Bushmanova Y."/>
            <person name="van der Wel H."/>
            <person name="Katoh-Kurasawa M."/>
            <person name="Dinh C."/>
            <person name="Coutinho P.M."/>
            <person name="Saito T."/>
            <person name="Elias M."/>
            <person name="Schaap P."/>
            <person name="Kay R.R."/>
            <person name="Henrissat B."/>
            <person name="Eichinger L."/>
            <person name="Rivero F."/>
            <person name="Putnam N.H."/>
            <person name="West C.M."/>
            <person name="Loomis W.F."/>
            <person name="Chisholm R.L."/>
            <person name="Shaulsky G."/>
            <person name="Strassmann J.E."/>
            <person name="Queller D.C."/>
            <person name="Kuspa A."/>
            <person name="Grigoriev I.V."/>
        </authorList>
    </citation>
    <scope>NUCLEOTIDE SEQUENCE [LARGE SCALE GENOMIC DNA]</scope>
    <source>
        <strain evidence="7">QSDP1</strain>
    </source>
</reference>
<evidence type="ECO:0000259" key="4">
    <source>
        <dbReference type="Pfam" id="PF23034"/>
    </source>
</evidence>
<evidence type="ECO:0008006" key="8">
    <source>
        <dbReference type="Google" id="ProtNLM"/>
    </source>
</evidence>
<dbReference type="Proteomes" id="UP000001064">
    <property type="component" value="Unassembled WGS sequence"/>
</dbReference>
<dbReference type="Pfam" id="PF23033">
    <property type="entry name" value="DUF7034"/>
    <property type="match status" value="1"/>
</dbReference>
<evidence type="ECO:0000313" key="6">
    <source>
        <dbReference type="EMBL" id="EGC35993.1"/>
    </source>
</evidence>
<keyword evidence="1" id="KW-0812">Transmembrane</keyword>
<dbReference type="KEGG" id="dpp:DICPUDRAFT_78336"/>
<protein>
    <recommendedName>
        <fullName evidence="8">EGF-like domain-containing protein</fullName>
    </recommendedName>
</protein>
<keyword evidence="7" id="KW-1185">Reference proteome</keyword>
<dbReference type="InterPro" id="IPR054484">
    <property type="entry name" value="ComC_SSD"/>
</dbReference>
<sequence>MFTECYCQNILSIRRSDLIRQFLFVDDTLKCSYATMYYIQTDSSYLIKVSEINPPTPFNRTINQISTLFLYLFSFDIETSGIVEGSTTLLMETNIDKKSVLYSYSCNFPTLKDKTNIAVSSLTFRDNWITGYFKVNDFDRSTLMPTLIVDSTRSSVPCLGNLNLCLVTTVNNYYQIYISPMLGTNPQEINIYFTSQELTSIDFNVTFSFYKYDKISFYKTNSFYSYPSQSNIVLNSVNNFKAYSFINITSDKPIKYLLGRWDSQDKFQTNSKLISNSADKLNSIWLVTTSSTKTFYSFYNNLDLLINVTNPGTSVVSSTPSYNYSSFNSYMFTYTSVSDNFKEVVPIGAYHLLSLEATSILWPGNSFRIGIGLDSLPEISSFDAVYPFGVQSAYSLLGDSFKFTIQQSVYATKAIVATLTTLQEKQKNLASDTETDLSLFGDIEFKNLNYGYWSIKLVYTPNGTPDSGFLMLYGQSQIYLKKSHLVYSNSTSSIYSTVFKLQANSLSSQSPEDGFIFTIYKESGVMKQYRYFDYISAPKYPGYEEKFTIVDFYFKTPAMNLTSKGGYNSAYLKIKFDNENNLFFYQPFFALTPKLNRNIHFGNFAPFYLNSEGIYQVDFYVPANLPTGELDYTITNSLKNSAKLTSDYMKFIFSDSKDKVNLRSYSLESDSMPPILKSISVVSSPVLFDIKSQIYAEWLIVIEEGLNGFDWGFVTVQSKRNTYAKYSYNVTFNQIDEQGKYRISVPVECYNQPLEISNLTLVDKQGFKSEYSRYSSNVGSGFDYDVVDPFMKVLSDERLPEVEVVCKEIPTSTPAPLLNLDILVSSTDVFVYGGLSFTFTFTHPDGTSENQLPILYLSGGLGETIVTTPAKILERVSATQTKYIAPVTIPFGFAYPNPIDISIYGLVSKKGECLGYPSKYQIITNSKAEIPPTALSVLPFYSKGGKLYVFGKGFTAASTINFITGAPGATDYITHVEVEGSVLSINIGPTEIPFTIIVSNTPSNNQIKVTPIIYRDVGAANENHELPTNPPKKCLGSPVCGGIENGYCSDKGCICYSPWIGDSCQSKVITIPPPVVNPNEPSANLTTDPNDFSLISLISLVSLKELDIYNKEVKIYRFDKWNQTQIDKNTHFYSTDIKANDGSLICTVGVSTIWFEELSNITFANQQLTMNPSSLKYNINITSYPFESTLNRLQLLISASTQSNEEDNVCSGQDFGETVADNSDYIKLQINKHSLYGRFIKRGIIDNSNVSISNDILSDRSNETYYSSGTYIAVNIPYFNFLAQLDPDFSVLLEGNSANSICKNKSGLSKGAIIGIVVGCVGGAIIITIAILLIIKYQYQIKIIKNKIKMEKM</sequence>
<dbReference type="PANTHER" id="PTHR31378">
    <property type="entry name" value="EGF-LIKE DOMAIN-CONTAINING PROTEIN-RELATED-RELATED"/>
    <property type="match status" value="1"/>
</dbReference>
<accession>F0ZJ89</accession>
<dbReference type="eggNOG" id="ENOG502RGG4">
    <property type="taxonomic scope" value="Eukaryota"/>
</dbReference>
<dbReference type="OrthoDB" id="10635968at2759"/>
<proteinExistence type="predicted"/>
<gene>
    <name evidence="6" type="ORF">DICPUDRAFT_78336</name>
</gene>
<evidence type="ECO:0000259" key="2">
    <source>
        <dbReference type="Pfam" id="PF22933"/>
    </source>
</evidence>
<dbReference type="Pfam" id="PF23034">
    <property type="entry name" value="DUF7035"/>
    <property type="match status" value="1"/>
</dbReference>
<keyword evidence="1" id="KW-1133">Transmembrane helix</keyword>